<dbReference type="OrthoDB" id="6369184at2759"/>
<proteinExistence type="predicted"/>
<name>A0A834VGQ4_SARSC</name>
<evidence type="ECO:0000259" key="3">
    <source>
        <dbReference type="PROSITE" id="PS01180"/>
    </source>
</evidence>
<reference evidence="4" key="2">
    <citation type="submission" date="2020-01" db="EMBL/GenBank/DDBJ databases">
        <authorList>
            <person name="Korhonen P.K.K."/>
            <person name="Guangxu M.G."/>
            <person name="Wang T.W."/>
            <person name="Stroehlein A.J.S."/>
            <person name="Young N.D."/>
            <person name="Ang C.-S.A."/>
            <person name="Fernando D.W.F."/>
            <person name="Lu H.L."/>
            <person name="Taylor S.T."/>
            <person name="Ehtesham M.E.M."/>
            <person name="Najaraj S.H.N."/>
            <person name="Harsha G.H.G."/>
            <person name="Madugundu A.M."/>
            <person name="Renuse S.R."/>
            <person name="Holt D.H."/>
            <person name="Pandey A.P."/>
            <person name="Papenfuss A.P."/>
            <person name="Gasser R.B.G."/>
            <person name="Fischer K.F."/>
        </authorList>
    </citation>
    <scope>NUCLEOTIDE SEQUENCE</scope>
    <source>
        <strain evidence="4">SSS_KF_BRIS2020</strain>
    </source>
</reference>
<dbReference type="EnsemblMetazoa" id="SSS_2118s_mrna">
    <property type="protein sequence ID" value="KAF7496231.1"/>
    <property type="gene ID" value="SSS_2118"/>
</dbReference>
<comment type="caution">
    <text evidence="2">Lacks conserved residue(s) required for the propagation of feature annotation.</text>
</comment>
<accession>A0A834VGQ4</accession>
<protein>
    <recommendedName>
        <fullName evidence="3">CUB domain-containing protein</fullName>
    </recommendedName>
</protein>
<reference evidence="5" key="3">
    <citation type="submission" date="2022-06" db="UniProtKB">
        <authorList>
            <consortium name="EnsemblMetazoa"/>
        </authorList>
    </citation>
    <scope>IDENTIFICATION</scope>
</reference>
<dbReference type="SUPFAM" id="SSF49854">
    <property type="entry name" value="Spermadhesin, CUB domain"/>
    <property type="match status" value="1"/>
</dbReference>
<gene>
    <name evidence="4" type="ORF">SSS_2118</name>
</gene>
<dbReference type="CDD" id="cd00041">
    <property type="entry name" value="CUB"/>
    <property type="match status" value="1"/>
</dbReference>
<evidence type="ECO:0000313" key="6">
    <source>
        <dbReference type="Proteomes" id="UP000070412"/>
    </source>
</evidence>
<dbReference type="InterPro" id="IPR035914">
    <property type="entry name" value="Sperma_CUB_dom_sf"/>
</dbReference>
<keyword evidence="6" id="KW-1185">Reference proteome</keyword>
<evidence type="ECO:0000313" key="4">
    <source>
        <dbReference type="EMBL" id="KAF7496231.1"/>
    </source>
</evidence>
<dbReference type="AlphaFoldDB" id="A0A834VGQ4"/>
<evidence type="ECO:0000256" key="1">
    <source>
        <dbReference type="ARBA" id="ARBA00023157"/>
    </source>
</evidence>
<dbReference type="Proteomes" id="UP000070412">
    <property type="component" value="Unassembled WGS sequence"/>
</dbReference>
<dbReference type="PROSITE" id="PS01180">
    <property type="entry name" value="CUB"/>
    <property type="match status" value="1"/>
</dbReference>
<dbReference type="EMBL" id="WVUK01000016">
    <property type="protein sequence ID" value="KAF7496231.1"/>
    <property type="molecule type" value="Genomic_DNA"/>
</dbReference>
<evidence type="ECO:0000313" key="5">
    <source>
        <dbReference type="EnsemblMetazoa" id="KAF7496231.1"/>
    </source>
</evidence>
<reference evidence="6" key="1">
    <citation type="journal article" date="2020" name="PLoS Negl. Trop. Dis.">
        <title>High-quality nuclear genome for Sarcoptes scabiei-A critical resource for a neglected parasite.</title>
        <authorList>
            <person name="Korhonen P.K."/>
            <person name="Gasser R.B."/>
            <person name="Ma G."/>
            <person name="Wang T."/>
            <person name="Stroehlein A.J."/>
            <person name="Young N.D."/>
            <person name="Ang C.S."/>
            <person name="Fernando D.D."/>
            <person name="Lu H.C."/>
            <person name="Taylor S."/>
            <person name="Reynolds S.L."/>
            <person name="Mofiz E."/>
            <person name="Najaraj S.H."/>
            <person name="Gowda H."/>
            <person name="Madugundu A."/>
            <person name="Renuse S."/>
            <person name="Holt D."/>
            <person name="Pandey A."/>
            <person name="Papenfuss A.T."/>
            <person name="Fischer K."/>
        </authorList>
    </citation>
    <scope>NUCLEOTIDE SEQUENCE [LARGE SCALE GENOMIC DNA]</scope>
</reference>
<evidence type="ECO:0000256" key="2">
    <source>
        <dbReference type="PROSITE-ProRule" id="PRU00059"/>
    </source>
</evidence>
<dbReference type="InterPro" id="IPR000859">
    <property type="entry name" value="CUB_dom"/>
</dbReference>
<organism evidence="4">
    <name type="scientific">Sarcoptes scabiei</name>
    <name type="common">Itch mite</name>
    <name type="synonym">Acarus scabiei</name>
    <dbReference type="NCBI Taxonomy" id="52283"/>
    <lineage>
        <taxon>Eukaryota</taxon>
        <taxon>Metazoa</taxon>
        <taxon>Ecdysozoa</taxon>
        <taxon>Arthropoda</taxon>
        <taxon>Chelicerata</taxon>
        <taxon>Arachnida</taxon>
        <taxon>Acari</taxon>
        <taxon>Acariformes</taxon>
        <taxon>Sarcoptiformes</taxon>
        <taxon>Astigmata</taxon>
        <taxon>Psoroptidia</taxon>
        <taxon>Sarcoptoidea</taxon>
        <taxon>Sarcoptidae</taxon>
        <taxon>Sarcoptinae</taxon>
        <taxon>Sarcoptes</taxon>
    </lineage>
</organism>
<dbReference type="Pfam" id="PF00431">
    <property type="entry name" value="CUB"/>
    <property type="match status" value="1"/>
</dbReference>
<sequence length="149" mass="17688">MYHFRWNFWQDYGVFTSPDWPTPYDANIDCLLYTFIAQPDHIVEINFDEFDLKNQKIKQRDYIKLFLHLNSEGVDENTDWNGPLLCGKFPDIEQTHFSASSLLIFEFHTKWPPGNTLVFVEHFDSSKKVNFQINFIVRISISKLLVFAM</sequence>
<feature type="domain" description="CUB" evidence="3">
    <location>
        <begin position="1"/>
        <end position="138"/>
    </location>
</feature>
<dbReference type="Gene3D" id="2.60.120.290">
    <property type="entry name" value="Spermadhesin, CUB domain"/>
    <property type="match status" value="1"/>
</dbReference>
<keyword evidence="1" id="KW-1015">Disulfide bond</keyword>